<dbReference type="OrthoDB" id="1345254at2"/>
<dbReference type="Proteomes" id="UP000298517">
    <property type="component" value="Unassembled WGS sequence"/>
</dbReference>
<evidence type="ECO:0000259" key="2">
    <source>
        <dbReference type="Pfam" id="PF19808"/>
    </source>
</evidence>
<keyword evidence="4" id="KW-1185">Reference proteome</keyword>
<evidence type="ECO:0000256" key="1">
    <source>
        <dbReference type="SAM" id="MobiDB-lite"/>
    </source>
</evidence>
<dbReference type="EMBL" id="SNQI01000003">
    <property type="protein sequence ID" value="TEW73900.1"/>
    <property type="molecule type" value="Genomic_DNA"/>
</dbReference>
<comment type="caution">
    <text evidence="3">The sequence shown here is derived from an EMBL/GenBank/DDBJ whole genome shotgun (WGS) entry which is preliminary data.</text>
</comment>
<proteinExistence type="predicted"/>
<feature type="region of interest" description="Disordered" evidence="1">
    <location>
        <begin position="76"/>
        <end position="103"/>
    </location>
</feature>
<protein>
    <recommendedName>
        <fullName evidence="2">DUF6291 domain-containing protein</fullName>
    </recommendedName>
</protein>
<accession>A0A4Y8ARS5</accession>
<dbReference type="InterPro" id="IPR046258">
    <property type="entry name" value="DUF6291"/>
</dbReference>
<evidence type="ECO:0000313" key="4">
    <source>
        <dbReference type="Proteomes" id="UP000298517"/>
    </source>
</evidence>
<feature type="domain" description="DUF6291" evidence="2">
    <location>
        <begin position="7"/>
        <end position="86"/>
    </location>
</feature>
<dbReference type="Pfam" id="PF19808">
    <property type="entry name" value="DUF6291"/>
    <property type="match status" value="1"/>
</dbReference>
<gene>
    <name evidence="3" type="ORF">E2488_10505</name>
</gene>
<reference evidence="3 4" key="1">
    <citation type="journal article" date="2011" name="J. Microbiol.">
        <title>Gramella jeungdoensis sp. nov., isolated from a solar saltern in Korea.</title>
        <authorList>
            <person name="Joung Y."/>
            <person name="Kim H."/>
            <person name="Jang T."/>
            <person name="Ahn T.S."/>
            <person name="Joh K."/>
        </authorList>
    </citation>
    <scope>NUCLEOTIDE SEQUENCE [LARGE SCALE GENOMIC DNA]</scope>
    <source>
        <strain evidence="3 4">KCTC 23123</strain>
    </source>
</reference>
<evidence type="ECO:0000313" key="3">
    <source>
        <dbReference type="EMBL" id="TEW73900.1"/>
    </source>
</evidence>
<organism evidence="3 4">
    <name type="scientific">Gramella jeungdoensis</name>
    <dbReference type="NCBI Taxonomy" id="708091"/>
    <lineage>
        <taxon>Bacteria</taxon>
        <taxon>Pseudomonadati</taxon>
        <taxon>Bacteroidota</taxon>
        <taxon>Flavobacteriia</taxon>
        <taxon>Flavobacteriales</taxon>
        <taxon>Flavobacteriaceae</taxon>
        <taxon>Christiangramia</taxon>
    </lineage>
</organism>
<sequence>MSKNRNSVIFLKDWALLVQSLSPENQLYFWGLFVNYDYDDEQICKNDFVLPIWNFIRKQLDNMHEKYETSFVQRNRVNGAKGGRPKKNTKTQVNPKNPVGNLETQKTLNKNVNENLNNNINENLNKNKGVLFPFESEIFKTQWQLWKVYKSKEFGFKYKSEISENGALAKLEKISGGDEKTAVEIIQQSINEGWKGFFELSKPTKNPGAGGAAKLTAAQAFKNQFENQNNSKTDEFINI</sequence>
<dbReference type="AlphaFoldDB" id="A0A4Y8ARS5"/>
<name>A0A4Y8ARS5_9FLAO</name>
<dbReference type="RefSeq" id="WP_134248299.1">
    <property type="nucleotide sequence ID" value="NZ_SNQI01000003.1"/>
</dbReference>